<sequence>MTSSTVEAKGVQRVAILMSHSSRAMGGARRDIILARALRARGIDARMFRMHPGPETERELLMDSVPGTFCPSDDPKLAVHRQTSAALRAEIAAFAPDAILYKGLGYDVNADVQAALPSGTKIGLVIGGGVKDPLVPQASLVLGEYPEQMQQHFPDLFKAKRALVLPKYIDLTAVGDGRPVPRREALHDIANVGNFGETRKNQGVLLPFADRHRVVLIGAGPLLAPLQKAHGDNPNLTLAGHLPQPKVFEVLRKSRIMVHTSTMDGLPRATVEGMACGLPVIAFQKTISGGIPPAAGLLVSEAGLPHAVELLLADDGMRMRMGRAARRYVERNHGKAAIEACAGEVIRLLSDA</sequence>
<proteinExistence type="predicted"/>
<dbReference type="PANTHER" id="PTHR45947">
    <property type="entry name" value="SULFOQUINOVOSYL TRANSFERASE SQD2"/>
    <property type="match status" value="1"/>
</dbReference>
<keyword evidence="1" id="KW-0808">Transferase</keyword>
<dbReference type="Proteomes" id="UP001595420">
    <property type="component" value="Unassembled WGS sequence"/>
</dbReference>
<name>A0ABV7BTW8_9PROT</name>
<dbReference type="GO" id="GO:0016757">
    <property type="term" value="F:glycosyltransferase activity"/>
    <property type="evidence" value="ECO:0007669"/>
    <property type="project" value="UniProtKB-KW"/>
</dbReference>
<accession>A0ABV7BTW8</accession>
<evidence type="ECO:0000313" key="1">
    <source>
        <dbReference type="EMBL" id="MFC3000166.1"/>
    </source>
</evidence>
<dbReference type="EC" id="2.4.-.-" evidence="1"/>
<dbReference type="InterPro" id="IPR050194">
    <property type="entry name" value="Glycosyltransferase_grp1"/>
</dbReference>
<protein>
    <submittedName>
        <fullName evidence="1">Glycosyltransferase</fullName>
        <ecNumber evidence="1">2.4.-.-</ecNumber>
    </submittedName>
</protein>
<organism evidence="1 2">
    <name type="scientific">Falsiroseomonas tokyonensis</name>
    <dbReference type="NCBI Taxonomy" id="430521"/>
    <lineage>
        <taxon>Bacteria</taxon>
        <taxon>Pseudomonadati</taxon>
        <taxon>Pseudomonadota</taxon>
        <taxon>Alphaproteobacteria</taxon>
        <taxon>Acetobacterales</taxon>
        <taxon>Roseomonadaceae</taxon>
        <taxon>Falsiroseomonas</taxon>
    </lineage>
</organism>
<evidence type="ECO:0000313" key="2">
    <source>
        <dbReference type="Proteomes" id="UP001595420"/>
    </source>
</evidence>
<dbReference type="Pfam" id="PF13692">
    <property type="entry name" value="Glyco_trans_1_4"/>
    <property type="match status" value="1"/>
</dbReference>
<keyword evidence="1" id="KW-0328">Glycosyltransferase</keyword>
<keyword evidence="2" id="KW-1185">Reference proteome</keyword>
<gene>
    <name evidence="1" type="ORF">ACFOD3_09695</name>
</gene>
<comment type="caution">
    <text evidence="1">The sequence shown here is derived from an EMBL/GenBank/DDBJ whole genome shotgun (WGS) entry which is preliminary data.</text>
</comment>
<reference evidence="2" key="1">
    <citation type="journal article" date="2019" name="Int. J. Syst. Evol. Microbiol.">
        <title>The Global Catalogue of Microorganisms (GCM) 10K type strain sequencing project: providing services to taxonomists for standard genome sequencing and annotation.</title>
        <authorList>
            <consortium name="The Broad Institute Genomics Platform"/>
            <consortium name="The Broad Institute Genome Sequencing Center for Infectious Disease"/>
            <person name="Wu L."/>
            <person name="Ma J."/>
        </authorList>
    </citation>
    <scope>NUCLEOTIDE SEQUENCE [LARGE SCALE GENOMIC DNA]</scope>
    <source>
        <strain evidence="2">CGMCC 1.16855</strain>
    </source>
</reference>
<dbReference type="RefSeq" id="WP_216836212.1">
    <property type="nucleotide sequence ID" value="NZ_JAFNJS010000002.1"/>
</dbReference>
<dbReference type="PANTHER" id="PTHR45947:SF3">
    <property type="entry name" value="SULFOQUINOVOSYL TRANSFERASE SQD2"/>
    <property type="match status" value="1"/>
</dbReference>
<dbReference type="EMBL" id="JBHRSB010000002">
    <property type="protein sequence ID" value="MFC3000166.1"/>
    <property type="molecule type" value="Genomic_DNA"/>
</dbReference>